<evidence type="ECO:0000313" key="4">
    <source>
        <dbReference type="Proteomes" id="UP001362999"/>
    </source>
</evidence>
<evidence type="ECO:0000256" key="1">
    <source>
        <dbReference type="SAM" id="MobiDB-lite"/>
    </source>
</evidence>
<gene>
    <name evidence="3" type="ORF">R3P38DRAFT_2540711</name>
</gene>
<dbReference type="Gene3D" id="3.10.129.10">
    <property type="entry name" value="Hotdog Thioesterase"/>
    <property type="match status" value="1"/>
</dbReference>
<protein>
    <submittedName>
        <fullName evidence="3">UPF0644 protein PB2B4.06</fullName>
    </submittedName>
</protein>
<dbReference type="CDD" id="cd03443">
    <property type="entry name" value="PaaI_thioesterase"/>
    <property type="match status" value="1"/>
</dbReference>
<dbReference type="InterPro" id="IPR029069">
    <property type="entry name" value="HotDog_dom_sf"/>
</dbReference>
<dbReference type="InterPro" id="IPR052061">
    <property type="entry name" value="PTE-AB_protein"/>
</dbReference>
<organism evidence="3 4">
    <name type="scientific">Favolaschia claudopus</name>
    <dbReference type="NCBI Taxonomy" id="2862362"/>
    <lineage>
        <taxon>Eukaryota</taxon>
        <taxon>Fungi</taxon>
        <taxon>Dikarya</taxon>
        <taxon>Basidiomycota</taxon>
        <taxon>Agaricomycotina</taxon>
        <taxon>Agaricomycetes</taxon>
        <taxon>Agaricomycetidae</taxon>
        <taxon>Agaricales</taxon>
        <taxon>Marasmiineae</taxon>
        <taxon>Mycenaceae</taxon>
        <taxon>Favolaschia</taxon>
    </lineage>
</organism>
<reference evidence="3 4" key="1">
    <citation type="journal article" date="2024" name="J Genomics">
        <title>Draft genome sequencing and assembly of Favolaschia claudopus CIRM-BRFM 2984 isolated from oak limbs.</title>
        <authorList>
            <person name="Navarro D."/>
            <person name="Drula E."/>
            <person name="Chaduli D."/>
            <person name="Cazenave R."/>
            <person name="Ahrendt S."/>
            <person name="Wang J."/>
            <person name="Lipzen A."/>
            <person name="Daum C."/>
            <person name="Barry K."/>
            <person name="Grigoriev I.V."/>
            <person name="Favel A."/>
            <person name="Rosso M.N."/>
            <person name="Martin F."/>
        </authorList>
    </citation>
    <scope>NUCLEOTIDE SEQUENCE [LARGE SCALE GENOMIC DNA]</scope>
    <source>
        <strain evidence="3 4">CIRM-BRFM 2984</strain>
    </source>
</reference>
<feature type="domain" description="Thioesterase" evidence="2">
    <location>
        <begin position="178"/>
        <end position="252"/>
    </location>
</feature>
<evidence type="ECO:0000313" key="3">
    <source>
        <dbReference type="EMBL" id="KAK7017428.1"/>
    </source>
</evidence>
<proteinExistence type="predicted"/>
<feature type="compositionally biased region" description="Low complexity" evidence="1">
    <location>
        <begin position="28"/>
        <end position="40"/>
    </location>
</feature>
<dbReference type="Pfam" id="PF03061">
    <property type="entry name" value="4HBT"/>
    <property type="match status" value="1"/>
</dbReference>
<dbReference type="EMBL" id="JAWWNJ010000048">
    <property type="protein sequence ID" value="KAK7017428.1"/>
    <property type="molecule type" value="Genomic_DNA"/>
</dbReference>
<dbReference type="InterPro" id="IPR006683">
    <property type="entry name" value="Thioestr_dom"/>
</dbReference>
<sequence>MSSIFQQTSITRRRLFQGISRSQKRVNSRAASTSSTTPSRGISTITTLSLVAGASLGCYTIGSMYPPTPLQLLYPRPAPPPPADPYSAESRAYTEALEAELQSLPILRELRTRADAEEWYETRPHQHLPENVAANTLSAGSLRGPGKLALFPLARVKKDESEAIVFVHVGRGLCGHDGIVHGGMLATLLDEALARNAFTNLPAKIGVTATLSLDYRAPTRADQFIVVKTQLVEVKGRKATVAGRVEDLEGTLLVSAKGLFVQPKYAKLLDPKLIRLNLGEPGQAPVLIADGDKLSK</sequence>
<keyword evidence="4" id="KW-1185">Reference proteome</keyword>
<dbReference type="Proteomes" id="UP001362999">
    <property type="component" value="Unassembled WGS sequence"/>
</dbReference>
<dbReference type="PANTHER" id="PTHR47260:SF1">
    <property type="entry name" value="UPF0644 PROTEIN PB2B4.06"/>
    <property type="match status" value="1"/>
</dbReference>
<dbReference type="PANTHER" id="PTHR47260">
    <property type="entry name" value="UPF0644 PROTEIN PB2B4.06"/>
    <property type="match status" value="1"/>
</dbReference>
<dbReference type="AlphaFoldDB" id="A0AAW0AXK2"/>
<dbReference type="SUPFAM" id="SSF54637">
    <property type="entry name" value="Thioesterase/thiol ester dehydrase-isomerase"/>
    <property type="match status" value="1"/>
</dbReference>
<accession>A0AAW0AXK2</accession>
<name>A0AAW0AXK2_9AGAR</name>
<evidence type="ECO:0000259" key="2">
    <source>
        <dbReference type="Pfam" id="PF03061"/>
    </source>
</evidence>
<comment type="caution">
    <text evidence="3">The sequence shown here is derived from an EMBL/GenBank/DDBJ whole genome shotgun (WGS) entry which is preliminary data.</text>
</comment>
<feature type="region of interest" description="Disordered" evidence="1">
    <location>
        <begin position="17"/>
        <end position="40"/>
    </location>
</feature>